<proteinExistence type="predicted"/>
<dbReference type="InterPro" id="IPR027417">
    <property type="entry name" value="P-loop_NTPase"/>
</dbReference>
<comment type="caution">
    <text evidence="1">The sequence shown here is derived from an EMBL/GenBank/DDBJ whole genome shotgun (WGS) entry which is preliminary data.</text>
</comment>
<dbReference type="Gene3D" id="3.40.50.300">
    <property type="entry name" value="P-loop containing nucleotide triphosphate hydrolases"/>
    <property type="match status" value="1"/>
</dbReference>
<dbReference type="AlphaFoldDB" id="A0AAE4Z7J8"/>
<dbReference type="SUPFAM" id="SSF53795">
    <property type="entry name" value="PEP carboxykinase-like"/>
    <property type="match status" value="1"/>
</dbReference>
<accession>A0AAE4Z7J8</accession>
<evidence type="ECO:0008006" key="3">
    <source>
        <dbReference type="Google" id="ProtNLM"/>
    </source>
</evidence>
<evidence type="ECO:0000313" key="1">
    <source>
        <dbReference type="EMBL" id="NIR74142.1"/>
    </source>
</evidence>
<organism evidence="1 2">
    <name type="scientific">Candidatus Kutchimonas denitrificans</name>
    <dbReference type="NCBI Taxonomy" id="3056748"/>
    <lineage>
        <taxon>Bacteria</taxon>
        <taxon>Pseudomonadati</taxon>
        <taxon>Gemmatimonadota</taxon>
        <taxon>Gemmatimonadia</taxon>
        <taxon>Candidatus Palauibacterales</taxon>
        <taxon>Candidatus Palauibacteraceae</taxon>
        <taxon>Candidatus Kutchimonas</taxon>
    </lineage>
</organism>
<protein>
    <recommendedName>
        <fullName evidence="3">Hpr(Ser) kinase/phosphatase</fullName>
    </recommendedName>
</protein>
<dbReference type="EMBL" id="JAACAK010000026">
    <property type="protein sequence ID" value="NIR74142.1"/>
    <property type="molecule type" value="Genomic_DNA"/>
</dbReference>
<evidence type="ECO:0000313" key="2">
    <source>
        <dbReference type="Proteomes" id="UP000702544"/>
    </source>
</evidence>
<reference evidence="1 2" key="1">
    <citation type="submission" date="2020-01" db="EMBL/GenBank/DDBJ databases">
        <title>Genomes assembled from Gulf of Kutch pelagic sediment metagenomes.</title>
        <authorList>
            <person name="Chandrashekar M."/>
            <person name="Mahajan M.S."/>
            <person name="Dave K.J."/>
            <person name="Vatsa P."/>
            <person name="Nathani N.M."/>
        </authorList>
    </citation>
    <scope>NUCLEOTIDE SEQUENCE [LARGE SCALE GENOMIC DNA]</scope>
    <source>
        <strain evidence="1">KS3-K002</strain>
    </source>
</reference>
<sequence length="270" mass="29438">MSTSTLHYRLPGAGRVVSARIAPPELIPLIDGFYRTYRCAAPASGDRAEAALCVDRAGGGYRVRVPAGDWEAETAEEAVLYYEYELTDALLVDARRYVQLHGAAICGDNRCLWLVGPSGAGKSTLTLGLYTRGWRPLADDALLVDPTRGAAAPFDRSIRVHTSGLEALDLDPAAVPGGRQVGPYLWLEPGPESRESEPRRPDAILVLDPCGDDRLERLGESEALRELLIARLSDAPRRDFECVARLAAEVPVHRLSFPGFRHALERLTAL</sequence>
<gene>
    <name evidence="1" type="ORF">GWO12_03380</name>
</gene>
<name>A0AAE4Z7J8_9BACT</name>
<dbReference type="Proteomes" id="UP000702544">
    <property type="component" value="Unassembled WGS sequence"/>
</dbReference>